<comment type="caution">
    <text evidence="7">The sequence shown here is derived from an EMBL/GenBank/DDBJ whole genome shotgun (WGS) entry which is preliminary data.</text>
</comment>
<dbReference type="AlphaFoldDB" id="A0A850ENZ1"/>
<comment type="subcellular location">
    <subcellularLocation>
        <location evidence="1">Cell envelope</location>
    </subcellularLocation>
</comment>
<feature type="chain" id="PRO_5038431732" evidence="5">
    <location>
        <begin position="23"/>
        <end position="326"/>
    </location>
</feature>
<organism evidence="7 8">
    <name type="scientific">Paenibacillus agri</name>
    <dbReference type="NCBI Taxonomy" id="2744309"/>
    <lineage>
        <taxon>Bacteria</taxon>
        <taxon>Bacillati</taxon>
        <taxon>Bacillota</taxon>
        <taxon>Bacilli</taxon>
        <taxon>Bacillales</taxon>
        <taxon>Paenibacillaceae</taxon>
        <taxon>Paenibacillus</taxon>
    </lineage>
</organism>
<dbReference type="RefSeq" id="WP_175372005.1">
    <property type="nucleotide sequence ID" value="NZ_JABWCS010000209.1"/>
</dbReference>
<evidence type="ECO:0000256" key="3">
    <source>
        <dbReference type="ARBA" id="ARBA00022448"/>
    </source>
</evidence>
<protein>
    <submittedName>
        <fullName evidence="7">Iron-siderophore ABC transporter substrate-binding protein</fullName>
    </submittedName>
</protein>
<feature type="domain" description="Fe/B12 periplasmic-binding" evidence="6">
    <location>
        <begin position="56"/>
        <end position="326"/>
    </location>
</feature>
<dbReference type="InterPro" id="IPR002491">
    <property type="entry name" value="ABC_transptr_periplasmic_BD"/>
</dbReference>
<evidence type="ECO:0000259" key="6">
    <source>
        <dbReference type="PROSITE" id="PS50983"/>
    </source>
</evidence>
<dbReference type="PROSITE" id="PS51257">
    <property type="entry name" value="PROKAR_LIPOPROTEIN"/>
    <property type="match status" value="1"/>
</dbReference>
<keyword evidence="4 5" id="KW-0732">Signal</keyword>
<dbReference type="PROSITE" id="PS50983">
    <property type="entry name" value="FE_B12_PBP"/>
    <property type="match status" value="1"/>
</dbReference>
<evidence type="ECO:0000313" key="8">
    <source>
        <dbReference type="Proteomes" id="UP000564806"/>
    </source>
</evidence>
<keyword evidence="3" id="KW-0813">Transport</keyword>
<evidence type="ECO:0000256" key="2">
    <source>
        <dbReference type="ARBA" id="ARBA00008814"/>
    </source>
</evidence>
<dbReference type="Pfam" id="PF01497">
    <property type="entry name" value="Peripla_BP_2"/>
    <property type="match status" value="1"/>
</dbReference>
<feature type="signal peptide" evidence="5">
    <location>
        <begin position="1"/>
        <end position="22"/>
    </location>
</feature>
<dbReference type="GO" id="GO:0030288">
    <property type="term" value="C:outer membrane-bounded periplasmic space"/>
    <property type="evidence" value="ECO:0007669"/>
    <property type="project" value="TreeGrafter"/>
</dbReference>
<reference evidence="7" key="1">
    <citation type="submission" date="2020-06" db="EMBL/GenBank/DDBJ databases">
        <title>Paenibacillus sp. nov., isolated from soil.</title>
        <authorList>
            <person name="Seo Y.L."/>
        </authorList>
    </citation>
    <scope>NUCLEOTIDE SEQUENCE [LARGE SCALE GENOMIC DNA]</scope>
    <source>
        <strain evidence="7">JW14</strain>
    </source>
</reference>
<gene>
    <name evidence="7" type="ORF">HPT30_14145</name>
</gene>
<evidence type="ECO:0000256" key="1">
    <source>
        <dbReference type="ARBA" id="ARBA00004196"/>
    </source>
</evidence>
<accession>A0A850ENZ1</accession>
<dbReference type="PANTHER" id="PTHR30532">
    <property type="entry name" value="IRON III DICITRATE-BINDING PERIPLASMIC PROTEIN"/>
    <property type="match status" value="1"/>
</dbReference>
<dbReference type="PANTHER" id="PTHR30532:SF1">
    <property type="entry name" value="IRON(3+)-HYDROXAMATE-BINDING PROTEIN FHUD"/>
    <property type="match status" value="1"/>
</dbReference>
<evidence type="ECO:0000256" key="4">
    <source>
        <dbReference type="ARBA" id="ARBA00022729"/>
    </source>
</evidence>
<name>A0A850ENZ1_9BACL</name>
<dbReference type="EMBL" id="JABWCS010000209">
    <property type="protein sequence ID" value="NUU61479.1"/>
    <property type="molecule type" value="Genomic_DNA"/>
</dbReference>
<dbReference type="InterPro" id="IPR051313">
    <property type="entry name" value="Bact_iron-sidero_bind"/>
</dbReference>
<proteinExistence type="inferred from homology"/>
<evidence type="ECO:0000313" key="7">
    <source>
        <dbReference type="EMBL" id="NUU61479.1"/>
    </source>
</evidence>
<keyword evidence="8" id="KW-1185">Reference proteome</keyword>
<dbReference type="GO" id="GO:1901678">
    <property type="term" value="P:iron coordination entity transport"/>
    <property type="evidence" value="ECO:0007669"/>
    <property type="project" value="UniProtKB-ARBA"/>
</dbReference>
<dbReference type="Gene3D" id="3.40.50.1980">
    <property type="entry name" value="Nitrogenase molybdenum iron protein domain"/>
    <property type="match status" value="2"/>
</dbReference>
<sequence length="326" mass="36124">MQRNTNKLLFAFLLLFTLLLGACSNGKPNANENSLTQANTKTMSTVFGNVDVPMEPKRIVSVGLEDMLLSLDAPLVQASGTKGDYLYDRLQEKKVPTLNFSSTPNYEAILAANPDLIIIIDGYVDQAGFEKLSQIAPTLVYDRGDWKTSIVQIGKAINREEQANEIIKAYDDKLSKARQTIAQSVGTNKTVTLVRLTDKEADVFFPKFPYGGVLYNDLGLKPDVTLTEFQKTAEEDWGATLSLEKLPELKADYLFVTAGYSASSEEEFQKTLETVKGVESLQVWKAIPAVKQNHTYKVSARHWMLNGPIADSMKIDDVVQALTVTK</sequence>
<dbReference type="CDD" id="cd01146">
    <property type="entry name" value="FhuD"/>
    <property type="match status" value="1"/>
</dbReference>
<dbReference type="Proteomes" id="UP000564806">
    <property type="component" value="Unassembled WGS sequence"/>
</dbReference>
<comment type="similarity">
    <text evidence="2">Belongs to the bacterial solute-binding protein 8 family.</text>
</comment>
<dbReference type="SUPFAM" id="SSF53807">
    <property type="entry name" value="Helical backbone' metal receptor"/>
    <property type="match status" value="1"/>
</dbReference>
<evidence type="ECO:0000256" key="5">
    <source>
        <dbReference type="SAM" id="SignalP"/>
    </source>
</evidence>